<reference evidence="3" key="2">
    <citation type="submission" date="2020-05" db="UniProtKB">
        <authorList>
            <consortium name="EnsemblMetazoa"/>
        </authorList>
    </citation>
    <scope>IDENTIFICATION</scope>
    <source>
        <strain evidence="3">IAEA</strain>
    </source>
</reference>
<feature type="region of interest" description="Disordered" evidence="1">
    <location>
        <begin position="276"/>
        <end position="322"/>
    </location>
</feature>
<dbReference type="PANTHER" id="PTHR21505">
    <property type="entry name" value="MADF DOMAIN-CONTAINING PROTEIN-RELATED"/>
    <property type="match status" value="1"/>
</dbReference>
<dbReference type="Pfam" id="PF10545">
    <property type="entry name" value="MADF_DNA_bdg"/>
    <property type="match status" value="1"/>
</dbReference>
<dbReference type="PROSITE" id="PS51029">
    <property type="entry name" value="MADF"/>
    <property type="match status" value="1"/>
</dbReference>
<dbReference type="Proteomes" id="UP000091820">
    <property type="component" value="Unassembled WGS sequence"/>
</dbReference>
<keyword evidence="4" id="KW-1185">Reference proteome</keyword>
<evidence type="ECO:0000256" key="1">
    <source>
        <dbReference type="SAM" id="MobiDB-lite"/>
    </source>
</evidence>
<protein>
    <submittedName>
        <fullName evidence="3">MADF domain-containing protein</fullName>
    </submittedName>
</protein>
<dbReference type="VEuPathDB" id="VectorBase:GBRI036971"/>
<dbReference type="STRING" id="37001.A0A1A9WY68"/>
<organism evidence="3 4">
    <name type="scientific">Glossina brevipalpis</name>
    <dbReference type="NCBI Taxonomy" id="37001"/>
    <lineage>
        <taxon>Eukaryota</taxon>
        <taxon>Metazoa</taxon>
        <taxon>Ecdysozoa</taxon>
        <taxon>Arthropoda</taxon>
        <taxon>Hexapoda</taxon>
        <taxon>Insecta</taxon>
        <taxon>Pterygota</taxon>
        <taxon>Neoptera</taxon>
        <taxon>Endopterygota</taxon>
        <taxon>Diptera</taxon>
        <taxon>Brachycera</taxon>
        <taxon>Muscomorpha</taxon>
        <taxon>Hippoboscoidea</taxon>
        <taxon>Glossinidae</taxon>
        <taxon>Glossina</taxon>
    </lineage>
</organism>
<feature type="compositionally biased region" description="Low complexity" evidence="1">
    <location>
        <begin position="305"/>
        <end position="315"/>
    </location>
</feature>
<evidence type="ECO:0000313" key="4">
    <source>
        <dbReference type="Proteomes" id="UP000091820"/>
    </source>
</evidence>
<dbReference type="AlphaFoldDB" id="A0A1A9WY68"/>
<feature type="domain" description="MADF" evidence="2">
    <location>
        <begin position="10"/>
        <end position="99"/>
    </location>
</feature>
<dbReference type="InterPro" id="IPR006578">
    <property type="entry name" value="MADF-dom"/>
</dbReference>
<dbReference type="EnsemblMetazoa" id="GBRI036971-RA">
    <property type="protein sequence ID" value="GBRI036971-PA"/>
    <property type="gene ID" value="GBRI036971"/>
</dbReference>
<evidence type="ECO:0000259" key="2">
    <source>
        <dbReference type="PROSITE" id="PS51029"/>
    </source>
</evidence>
<dbReference type="SMART" id="SM00595">
    <property type="entry name" value="MADF"/>
    <property type="match status" value="1"/>
</dbReference>
<dbReference type="PANTHER" id="PTHR21505:SF12">
    <property type="entry name" value="MADF DOMAIN-CONTAINING PROTEIN-RELATED"/>
    <property type="match status" value="1"/>
</dbReference>
<evidence type="ECO:0000313" key="3">
    <source>
        <dbReference type="EnsemblMetazoa" id="GBRI036971-PA"/>
    </source>
</evidence>
<feature type="compositionally biased region" description="Basic residues" evidence="1">
    <location>
        <begin position="289"/>
        <end position="304"/>
    </location>
</feature>
<accession>A0A1A9WY68</accession>
<name>A0A1A9WY68_9MUSC</name>
<proteinExistence type="predicted"/>
<sequence>MEWPREKTLALIQEYRKRRGLWDMTHDDYRKKEFKHKLLMEVGECLGGSIAISEIEKKFHTLRTQYHREINRMKPCRSNKGRIKSEITEDGTVTTKYIIRESISHDTSVGSGAGGNCSNHDGEEFITLQRVTTTNGCSATNSRTHELEKLIEETTKDVEEIEDAKPKITLKEITVPLEHHQHEYSAGELQISSVESDQQEVNHIQDVDGNMDTINLQTTGDEEIAYQGTSTVGSSTSTMGVSTVMTAHSSSGTTTVHPIPTRIIKIQRRDTIHDNAEYYDNNPQSNHAQNHHHQQQHHHHHHPQQHTQPHIHTISPNGNTATKRIYYDASGGQHTATILAAATSPAQTTGNLTLLNATTSSPPSPHSSKIQVRNNLTSGHLVSSLRDEFSTYGEYVANEMRGLKTREILISLKHKINTALFEASMAELQK</sequence>
<reference evidence="4" key="1">
    <citation type="submission" date="2014-03" db="EMBL/GenBank/DDBJ databases">
        <authorList>
            <person name="Aksoy S."/>
            <person name="Warren W."/>
            <person name="Wilson R.K."/>
        </authorList>
    </citation>
    <scope>NUCLEOTIDE SEQUENCE [LARGE SCALE GENOMIC DNA]</scope>
    <source>
        <strain evidence="4">IAEA</strain>
    </source>
</reference>